<dbReference type="CDD" id="cd07814">
    <property type="entry name" value="SRPBCC_CalC_Aha1-like"/>
    <property type="match status" value="1"/>
</dbReference>
<comment type="similarity">
    <text evidence="1">Belongs to the AHA1 family.</text>
</comment>
<dbReference type="AlphaFoldDB" id="A0A5E4T0L9"/>
<dbReference type="CDD" id="cd08900">
    <property type="entry name" value="SRPBCC_CalC_Aha1-like_7"/>
    <property type="match status" value="1"/>
</dbReference>
<dbReference type="Gene3D" id="3.30.530.20">
    <property type="match status" value="2"/>
</dbReference>
<organism evidence="3 4">
    <name type="scientific">Pandoraea nosoerga</name>
    <dbReference type="NCBI Taxonomy" id="2508296"/>
    <lineage>
        <taxon>Bacteria</taxon>
        <taxon>Pseudomonadati</taxon>
        <taxon>Pseudomonadota</taxon>
        <taxon>Betaproteobacteria</taxon>
        <taxon>Burkholderiales</taxon>
        <taxon>Burkholderiaceae</taxon>
        <taxon>Pandoraea</taxon>
    </lineage>
</organism>
<dbReference type="OrthoDB" id="9805228at2"/>
<dbReference type="Pfam" id="PF08327">
    <property type="entry name" value="AHSA1"/>
    <property type="match status" value="2"/>
</dbReference>
<dbReference type="RefSeq" id="WP_150554639.1">
    <property type="nucleotide sequence ID" value="NZ_CABPSC010000003.1"/>
</dbReference>
<name>A0A5E4T0L9_9BURK</name>
<dbReference type="SUPFAM" id="SSF55961">
    <property type="entry name" value="Bet v1-like"/>
    <property type="match status" value="2"/>
</dbReference>
<accession>A0A5E4T0L9</accession>
<gene>
    <name evidence="3" type="ORF">PNO31109_01112</name>
</gene>
<keyword evidence="4" id="KW-1185">Reference proteome</keyword>
<feature type="domain" description="Activator of Hsp90 ATPase homologue 1/2-like C-terminal" evidence="2">
    <location>
        <begin position="182"/>
        <end position="309"/>
    </location>
</feature>
<dbReference type="InterPro" id="IPR023393">
    <property type="entry name" value="START-like_dom_sf"/>
</dbReference>
<evidence type="ECO:0000256" key="1">
    <source>
        <dbReference type="ARBA" id="ARBA00006817"/>
    </source>
</evidence>
<evidence type="ECO:0000313" key="3">
    <source>
        <dbReference type="EMBL" id="VVD81345.1"/>
    </source>
</evidence>
<evidence type="ECO:0000313" key="4">
    <source>
        <dbReference type="Proteomes" id="UP000367825"/>
    </source>
</evidence>
<dbReference type="InterPro" id="IPR013538">
    <property type="entry name" value="ASHA1/2-like_C"/>
</dbReference>
<sequence length="315" mass="35365">MRTTSEAKAGGSPRPLSIGRTYPARRETVFRAWTTTDAVKRWFCPLGYTVPEATVEPREGGVFELRMQSPEGESHWIRGRFVEIDELKRLVIEMNVSDVKGHALFGALTTATFADAGDGTRLEVEQRYTVHDPAYAWMPEGASEGWKQTLDKLGREVLRELDAPSQRSVVHGSFRIERQYPASPSRVFRALTEREAKDRWFARGDGLTLIERSMDVRPGGTERARARWTSGMVSTFDAVYFDVVPDARVVYAYEMHLDERKISASLATFELKPRDGGTHVIMTEQGAFFDGYDDAGSRERGSNFLLDALGASLVD</sequence>
<evidence type="ECO:0000259" key="2">
    <source>
        <dbReference type="Pfam" id="PF08327"/>
    </source>
</evidence>
<dbReference type="Proteomes" id="UP000367825">
    <property type="component" value="Unassembled WGS sequence"/>
</dbReference>
<feature type="domain" description="Activator of Hsp90 ATPase homologue 1/2-like C-terminal" evidence="2">
    <location>
        <begin position="24"/>
        <end position="154"/>
    </location>
</feature>
<protein>
    <submittedName>
        <fullName evidence="3">Polyketide cyclase</fullName>
    </submittedName>
</protein>
<dbReference type="EMBL" id="CABPSC010000003">
    <property type="protein sequence ID" value="VVD81345.1"/>
    <property type="molecule type" value="Genomic_DNA"/>
</dbReference>
<proteinExistence type="inferred from homology"/>
<reference evidence="3 4" key="1">
    <citation type="submission" date="2019-08" db="EMBL/GenBank/DDBJ databases">
        <authorList>
            <person name="Peeters C."/>
        </authorList>
    </citation>
    <scope>NUCLEOTIDE SEQUENCE [LARGE SCALE GENOMIC DNA]</scope>
    <source>
        <strain evidence="3 4">LMG 31109</strain>
    </source>
</reference>